<gene>
    <name evidence="2" type="ORF">AYBTSS11_LOCUS6588</name>
</gene>
<accession>A0AA86S010</accession>
<feature type="region of interest" description="Disordered" evidence="1">
    <location>
        <begin position="31"/>
        <end position="95"/>
    </location>
</feature>
<dbReference type="EMBL" id="OY731399">
    <property type="protein sequence ID" value="CAJ1933855.1"/>
    <property type="molecule type" value="Genomic_DNA"/>
</dbReference>
<dbReference type="AlphaFoldDB" id="A0AA86S010"/>
<protein>
    <submittedName>
        <fullName evidence="2">Uncharacterized protein</fullName>
    </submittedName>
</protein>
<reference evidence="2" key="1">
    <citation type="submission" date="2023-10" db="EMBL/GenBank/DDBJ databases">
        <authorList>
            <person name="Domelevo Entfellner J.-B."/>
        </authorList>
    </citation>
    <scope>NUCLEOTIDE SEQUENCE</scope>
</reference>
<dbReference type="Gramene" id="rna-AYBTSS11_LOCUS6588">
    <property type="protein sequence ID" value="CAJ1933855.1"/>
    <property type="gene ID" value="gene-AYBTSS11_LOCUS6588"/>
</dbReference>
<dbReference type="Proteomes" id="UP001189624">
    <property type="component" value="Chromosome 2"/>
</dbReference>
<sequence>HHRTTFQLAPQLPSATPILAAHHHCQPHPNFTHCPPYPPSSAPTASSHPEQSLLPHRGHTAEPSPQLSPHSHLSRHRCPPNPTVRATTNSHHPSTLTTALAPCLHLLFHSPRFTSPAPKPSPCRASKPWIEEENRIWDRFLN</sequence>
<evidence type="ECO:0000313" key="2">
    <source>
        <dbReference type="EMBL" id="CAJ1933855.1"/>
    </source>
</evidence>
<evidence type="ECO:0000313" key="3">
    <source>
        <dbReference type="Proteomes" id="UP001189624"/>
    </source>
</evidence>
<evidence type="ECO:0000256" key="1">
    <source>
        <dbReference type="SAM" id="MobiDB-lite"/>
    </source>
</evidence>
<keyword evidence="3" id="KW-1185">Reference proteome</keyword>
<name>A0AA86S010_9FABA</name>
<organism evidence="2 3">
    <name type="scientific">Sphenostylis stenocarpa</name>
    <dbReference type="NCBI Taxonomy" id="92480"/>
    <lineage>
        <taxon>Eukaryota</taxon>
        <taxon>Viridiplantae</taxon>
        <taxon>Streptophyta</taxon>
        <taxon>Embryophyta</taxon>
        <taxon>Tracheophyta</taxon>
        <taxon>Spermatophyta</taxon>
        <taxon>Magnoliopsida</taxon>
        <taxon>eudicotyledons</taxon>
        <taxon>Gunneridae</taxon>
        <taxon>Pentapetalae</taxon>
        <taxon>rosids</taxon>
        <taxon>fabids</taxon>
        <taxon>Fabales</taxon>
        <taxon>Fabaceae</taxon>
        <taxon>Papilionoideae</taxon>
        <taxon>50 kb inversion clade</taxon>
        <taxon>NPAAA clade</taxon>
        <taxon>indigoferoid/millettioid clade</taxon>
        <taxon>Phaseoleae</taxon>
        <taxon>Sphenostylis</taxon>
    </lineage>
</organism>
<feature type="compositionally biased region" description="Polar residues" evidence="1">
    <location>
        <begin position="84"/>
        <end position="95"/>
    </location>
</feature>
<feature type="non-terminal residue" evidence="2">
    <location>
        <position position="1"/>
    </location>
</feature>
<proteinExistence type="predicted"/>